<feature type="domain" description="Response regulatory" evidence="7">
    <location>
        <begin position="6"/>
        <end position="125"/>
    </location>
</feature>
<evidence type="ECO:0000256" key="2">
    <source>
        <dbReference type="ARBA" id="ARBA00022840"/>
    </source>
</evidence>
<keyword evidence="8" id="KW-0238">DNA-binding</keyword>
<dbReference type="InterPro" id="IPR027417">
    <property type="entry name" value="P-loop_NTPase"/>
</dbReference>
<dbReference type="RefSeq" id="WP_103982018.1">
    <property type="nucleotide sequence ID" value="NZ_FNVS01000001.1"/>
</dbReference>
<dbReference type="InterPro" id="IPR003593">
    <property type="entry name" value="AAA+_ATPase"/>
</dbReference>
<dbReference type="Proteomes" id="UP000236725">
    <property type="component" value="Unassembled WGS sequence"/>
</dbReference>
<dbReference type="GO" id="GO:0043565">
    <property type="term" value="F:sequence-specific DNA binding"/>
    <property type="evidence" value="ECO:0007669"/>
    <property type="project" value="InterPro"/>
</dbReference>
<dbReference type="GO" id="GO:0006355">
    <property type="term" value="P:regulation of DNA-templated transcription"/>
    <property type="evidence" value="ECO:0007669"/>
    <property type="project" value="InterPro"/>
</dbReference>
<dbReference type="InterPro" id="IPR002197">
    <property type="entry name" value="HTH_Fis"/>
</dbReference>
<keyword evidence="1" id="KW-0547">Nucleotide-binding</keyword>
<dbReference type="Gene3D" id="3.40.50.300">
    <property type="entry name" value="P-loop containing nucleotide triphosphate hydrolases"/>
    <property type="match status" value="1"/>
</dbReference>
<evidence type="ECO:0000256" key="1">
    <source>
        <dbReference type="ARBA" id="ARBA00022741"/>
    </source>
</evidence>
<dbReference type="SMART" id="SM00382">
    <property type="entry name" value="AAA"/>
    <property type="match status" value="1"/>
</dbReference>
<dbReference type="Gene3D" id="1.10.10.60">
    <property type="entry name" value="Homeodomain-like"/>
    <property type="match status" value="1"/>
</dbReference>
<gene>
    <name evidence="8" type="ORF">SAMN05444001_1017</name>
</gene>
<dbReference type="PROSITE" id="PS50045">
    <property type="entry name" value="SIGMA54_INTERACT_4"/>
    <property type="match status" value="1"/>
</dbReference>
<dbReference type="InterPro" id="IPR011006">
    <property type="entry name" value="CheY-like_superfamily"/>
</dbReference>
<evidence type="ECO:0000259" key="6">
    <source>
        <dbReference type="PROSITE" id="PS50045"/>
    </source>
</evidence>
<dbReference type="Gene3D" id="1.10.8.60">
    <property type="match status" value="1"/>
</dbReference>
<feature type="modified residue" description="4-aspartylphosphate" evidence="5">
    <location>
        <position position="55"/>
    </location>
</feature>
<evidence type="ECO:0000313" key="8">
    <source>
        <dbReference type="EMBL" id="SEF39906.1"/>
    </source>
</evidence>
<evidence type="ECO:0000259" key="7">
    <source>
        <dbReference type="PROSITE" id="PS50110"/>
    </source>
</evidence>
<dbReference type="PANTHER" id="PTHR32071:SF113">
    <property type="entry name" value="ALGINATE BIOSYNTHESIS TRANSCRIPTIONAL REGULATORY PROTEIN ALGB"/>
    <property type="match status" value="1"/>
</dbReference>
<keyword evidence="3" id="KW-0805">Transcription regulation</keyword>
<protein>
    <submittedName>
        <fullName evidence="8">DNA-binding transcriptional response regulator, NtrC family, contains REC, AAA-type ATPase, and a Fis-type DNA-binding domains</fullName>
    </submittedName>
</protein>
<dbReference type="CDD" id="cd00009">
    <property type="entry name" value="AAA"/>
    <property type="match status" value="1"/>
</dbReference>
<dbReference type="SMART" id="SM00448">
    <property type="entry name" value="REC"/>
    <property type="match status" value="1"/>
</dbReference>
<dbReference type="CDD" id="cd00156">
    <property type="entry name" value="REC"/>
    <property type="match status" value="1"/>
</dbReference>
<reference evidence="8 9" key="1">
    <citation type="submission" date="2016-10" db="EMBL/GenBank/DDBJ databases">
        <authorList>
            <person name="Varghese N."/>
            <person name="Submissions S."/>
        </authorList>
    </citation>
    <scope>NUCLEOTIDE SEQUENCE [LARGE SCALE GENOMIC DNA]</scope>
    <source>
        <strain evidence="8 9">DSM 29073</strain>
    </source>
</reference>
<dbReference type="GO" id="GO:0000160">
    <property type="term" value="P:phosphorelay signal transduction system"/>
    <property type="evidence" value="ECO:0007669"/>
    <property type="project" value="InterPro"/>
</dbReference>
<comment type="caution">
    <text evidence="8">The sequence shown here is derived from an EMBL/GenBank/DDBJ whole genome shotgun (WGS) entry which is preliminary data.</text>
</comment>
<dbReference type="InterPro" id="IPR058031">
    <property type="entry name" value="AAA_lid_NorR"/>
</dbReference>
<keyword evidence="2" id="KW-0067">ATP-binding</keyword>
<dbReference type="InterPro" id="IPR001789">
    <property type="entry name" value="Sig_transdc_resp-reg_receiver"/>
</dbReference>
<dbReference type="PROSITE" id="PS50110">
    <property type="entry name" value="RESPONSE_REGULATORY"/>
    <property type="match status" value="1"/>
</dbReference>
<dbReference type="FunFam" id="3.40.50.300:FF:000006">
    <property type="entry name" value="DNA-binding transcriptional regulator NtrC"/>
    <property type="match status" value="1"/>
</dbReference>
<keyword evidence="4" id="KW-0804">Transcription</keyword>
<evidence type="ECO:0000256" key="5">
    <source>
        <dbReference type="PROSITE-ProRule" id="PRU00169"/>
    </source>
</evidence>
<dbReference type="SUPFAM" id="SSF52540">
    <property type="entry name" value="P-loop containing nucleoside triphosphate hydrolases"/>
    <property type="match status" value="1"/>
</dbReference>
<dbReference type="GO" id="GO:0005524">
    <property type="term" value="F:ATP binding"/>
    <property type="evidence" value="ECO:0007669"/>
    <property type="project" value="UniProtKB-KW"/>
</dbReference>
<dbReference type="InterPro" id="IPR002078">
    <property type="entry name" value="Sigma_54_int"/>
</dbReference>
<dbReference type="Pfam" id="PF00158">
    <property type="entry name" value="Sigma54_activat"/>
    <property type="match status" value="1"/>
</dbReference>
<evidence type="ECO:0000256" key="4">
    <source>
        <dbReference type="ARBA" id="ARBA00023163"/>
    </source>
</evidence>
<accession>A0A8G2BTF1</accession>
<dbReference type="PRINTS" id="PR01590">
    <property type="entry name" value="HTHFIS"/>
</dbReference>
<keyword evidence="9" id="KW-1185">Reference proteome</keyword>
<evidence type="ECO:0000313" key="9">
    <source>
        <dbReference type="Proteomes" id="UP000236725"/>
    </source>
</evidence>
<dbReference type="AlphaFoldDB" id="A0A8G2BTF1"/>
<name>A0A8G2BTF1_9BACT</name>
<dbReference type="SUPFAM" id="SSF46689">
    <property type="entry name" value="Homeodomain-like"/>
    <property type="match status" value="1"/>
</dbReference>
<sequence length="447" mass="50620">MAKQGTILVVDDNKGILTAVQMLLGTCFEKVITISTPNKIKSTLHDDPIDVVLLDMNFSSGINNGNEGLFWLSEIKKEYPSVQVVLFTAYADIDLAVRGIKDGATDFIVKPWDNAKLIETLQTAYNLRSSNQKKTNDKQLISKESGMFWGESNAMQQLRILIDKVAKTDANILITGENGTGKEMLAREIHLLSNRKNEAMVPVDMGAITETLFESELFGHVKGAFTDARTDRSGKFEVANNSTLFLDEIGNLSFHLQAKLLTALQRRSIIRVGSNTPIPVNIRLICATNKDLQEMVQKEEFREDLLYRINTIHVEIPPLRERLEDIIPLTEIFLSKYGNLYSKPTLHLSNDAQEKLKQQPWFGNIRELEHTIEKAVIICEGDTLDSNDFDFPRKKETQTKEITTLEEMEYNMIKNAMDKFGGNLSLVANQLGISRQTLYNKIKRYEI</sequence>
<dbReference type="Pfam" id="PF02954">
    <property type="entry name" value="HTH_8"/>
    <property type="match status" value="1"/>
</dbReference>
<feature type="domain" description="Sigma-54 factor interaction" evidence="6">
    <location>
        <begin position="148"/>
        <end position="377"/>
    </location>
</feature>
<organism evidence="8 9">
    <name type="scientific">Parabacteroides chinchillae</name>
    <dbReference type="NCBI Taxonomy" id="871327"/>
    <lineage>
        <taxon>Bacteria</taxon>
        <taxon>Pseudomonadati</taxon>
        <taxon>Bacteroidota</taxon>
        <taxon>Bacteroidia</taxon>
        <taxon>Bacteroidales</taxon>
        <taxon>Tannerellaceae</taxon>
        <taxon>Parabacteroides</taxon>
    </lineage>
</organism>
<dbReference type="PANTHER" id="PTHR32071">
    <property type="entry name" value="TRANSCRIPTIONAL REGULATORY PROTEIN"/>
    <property type="match status" value="1"/>
</dbReference>
<dbReference type="InterPro" id="IPR009057">
    <property type="entry name" value="Homeodomain-like_sf"/>
</dbReference>
<evidence type="ECO:0000256" key="3">
    <source>
        <dbReference type="ARBA" id="ARBA00023015"/>
    </source>
</evidence>
<dbReference type="Gene3D" id="3.40.50.2300">
    <property type="match status" value="1"/>
</dbReference>
<dbReference type="Pfam" id="PF00072">
    <property type="entry name" value="Response_reg"/>
    <property type="match status" value="1"/>
</dbReference>
<dbReference type="SUPFAM" id="SSF52172">
    <property type="entry name" value="CheY-like"/>
    <property type="match status" value="1"/>
</dbReference>
<dbReference type="EMBL" id="FNVS01000001">
    <property type="protein sequence ID" value="SEF39906.1"/>
    <property type="molecule type" value="Genomic_DNA"/>
</dbReference>
<dbReference type="Pfam" id="PF25601">
    <property type="entry name" value="AAA_lid_14"/>
    <property type="match status" value="1"/>
</dbReference>
<proteinExistence type="predicted"/>
<keyword evidence="5" id="KW-0597">Phosphoprotein</keyword>